<dbReference type="RefSeq" id="WP_369777240.1">
    <property type="nucleotide sequence ID" value="NZ_CP165727.1"/>
</dbReference>
<name>A0AB39XY45_9ACTN</name>
<reference evidence="1" key="1">
    <citation type="submission" date="2024-08" db="EMBL/GenBank/DDBJ databases">
        <authorList>
            <person name="Yu S.T."/>
        </authorList>
    </citation>
    <scope>NUCLEOTIDE SEQUENCE</scope>
    <source>
        <strain evidence="1">R33</strain>
    </source>
</reference>
<organism evidence="1">
    <name type="scientific">Streptomyces sp. R33</name>
    <dbReference type="NCBI Taxonomy" id="3238629"/>
    <lineage>
        <taxon>Bacteria</taxon>
        <taxon>Bacillati</taxon>
        <taxon>Actinomycetota</taxon>
        <taxon>Actinomycetes</taxon>
        <taxon>Kitasatosporales</taxon>
        <taxon>Streptomycetaceae</taxon>
        <taxon>Streptomyces</taxon>
    </lineage>
</organism>
<protein>
    <submittedName>
        <fullName evidence="1">Uncharacterized protein</fullName>
    </submittedName>
</protein>
<proteinExistence type="predicted"/>
<evidence type="ECO:0000313" key="1">
    <source>
        <dbReference type="EMBL" id="XDV62820.1"/>
    </source>
</evidence>
<gene>
    <name evidence="1" type="ORF">AB5J51_07640</name>
</gene>
<dbReference type="EMBL" id="CP165727">
    <property type="protein sequence ID" value="XDV62820.1"/>
    <property type="molecule type" value="Genomic_DNA"/>
</dbReference>
<dbReference type="AlphaFoldDB" id="A0AB39XY45"/>
<sequence>MCVEAEGPLGREEPQRALYVVRKKSELCAEQTSRQSLLRHVVAGAYPVADGTV</sequence>
<accession>A0AB39XY45</accession>